<name>A0ABX2CQG6_9CYAN</name>
<evidence type="ECO:0000256" key="1">
    <source>
        <dbReference type="ARBA" id="ARBA00004613"/>
    </source>
</evidence>
<dbReference type="Gene3D" id="3.40.33.10">
    <property type="entry name" value="CAP"/>
    <property type="match status" value="1"/>
</dbReference>
<dbReference type="Proteomes" id="UP000702425">
    <property type="component" value="Unassembled WGS sequence"/>
</dbReference>
<evidence type="ECO:0000313" key="6">
    <source>
        <dbReference type="Proteomes" id="UP000702425"/>
    </source>
</evidence>
<gene>
    <name evidence="5" type="primary">ltxA_2</name>
    <name evidence="5" type="ORF">E5S67_00135</name>
</gene>
<dbReference type="PANTHER" id="PTHR38340">
    <property type="entry name" value="S-LAYER PROTEIN"/>
    <property type="match status" value="1"/>
</dbReference>
<feature type="region of interest" description="Disordered" evidence="3">
    <location>
        <begin position="161"/>
        <end position="244"/>
    </location>
</feature>
<dbReference type="PANTHER" id="PTHR38340:SF1">
    <property type="entry name" value="S-LAYER PROTEIN"/>
    <property type="match status" value="1"/>
</dbReference>
<dbReference type="EMBL" id="SRRZ01000001">
    <property type="protein sequence ID" value="NQE32421.1"/>
    <property type="molecule type" value="Genomic_DNA"/>
</dbReference>
<dbReference type="InterPro" id="IPR050557">
    <property type="entry name" value="RTX_toxin/Mannuronan_C5-epim"/>
</dbReference>
<dbReference type="CDD" id="cd05379">
    <property type="entry name" value="CAP_bacterial"/>
    <property type="match status" value="1"/>
</dbReference>
<proteinExistence type="predicted"/>
<sequence length="493" mass="50910">MTVNIYAPSPQDALESEEVQLINLINQYRAENGLPPIPKSKALTTVANRHVQDLAENVGTLTHGWSDAPYDSSNTATWPNMWKAPQRLNTGYLGNGYENAFGGSGEFVATAESAFKSWKESSLHNAVILNQGSSWQNRQWKALGVGIYKGYAVMWVGEETDPTGEPSISSAAIPTPTPTPTPTLVAQPPLIETPPPPPVPPAPQPPGVPSPQDPTPPDPVPPVPPRPPVPPSPPTPVPGDTSIRTGVIINDSSLLNAFDSLSNSAAAGLANGNFVQLTPDNNFVDLSLPGLAGTPSGGVLALEGNDTILGSSGNDVVNGNAGADSLRAAAGNDLLRGGKNEDRIFGDEGNDILSGGQDSDTLEGGSGNDFVRGGRGNDLLIGGDGNDILIGDIGSDTLTGSGGSDTFILIANSEAGNRDANLADRITDFGQGDRIAIAGNISSSELRFNAVGVNTVIQLANGDILGNVLNVTPATVQSATFIVPLTDSALRFG</sequence>
<dbReference type="SUPFAM" id="SSF55797">
    <property type="entry name" value="PR-1-like"/>
    <property type="match status" value="1"/>
</dbReference>
<dbReference type="InterPro" id="IPR001343">
    <property type="entry name" value="Hemolysn_Ca-bd"/>
</dbReference>
<reference evidence="5 6" key="1">
    <citation type="journal article" date="2020" name="Sci. Rep.">
        <title>A novel cyanobacterial geosmin producer, revising GeoA distribution and dispersion patterns in Bacteria.</title>
        <authorList>
            <person name="Churro C."/>
            <person name="Semedo-Aguiar A.P."/>
            <person name="Silva A.D."/>
            <person name="Pereira-Leal J.B."/>
            <person name="Leite R.B."/>
        </authorList>
    </citation>
    <scope>NUCLEOTIDE SEQUENCE [LARGE SCALE GENOMIC DNA]</scope>
    <source>
        <strain evidence="5 6">IPMA8</strain>
    </source>
</reference>
<keyword evidence="6" id="KW-1185">Reference proteome</keyword>
<dbReference type="Pfam" id="PF00188">
    <property type="entry name" value="CAP"/>
    <property type="match status" value="1"/>
</dbReference>
<comment type="subcellular location">
    <subcellularLocation>
        <location evidence="1">Secreted</location>
    </subcellularLocation>
</comment>
<dbReference type="InterPro" id="IPR014044">
    <property type="entry name" value="CAP_dom"/>
</dbReference>
<feature type="compositionally biased region" description="Pro residues" evidence="3">
    <location>
        <begin position="191"/>
        <end position="237"/>
    </location>
</feature>
<dbReference type="Gene3D" id="2.150.10.10">
    <property type="entry name" value="Serralysin-like metalloprotease, C-terminal"/>
    <property type="match status" value="2"/>
</dbReference>
<dbReference type="PRINTS" id="PR00313">
    <property type="entry name" value="CABNDNGRPT"/>
</dbReference>
<accession>A0ABX2CQG6</accession>
<keyword evidence="2" id="KW-0964">Secreted</keyword>
<dbReference type="Pfam" id="PF00353">
    <property type="entry name" value="HemolysinCabind"/>
    <property type="match status" value="2"/>
</dbReference>
<evidence type="ECO:0000256" key="2">
    <source>
        <dbReference type="ARBA" id="ARBA00022525"/>
    </source>
</evidence>
<dbReference type="InterPro" id="IPR035940">
    <property type="entry name" value="CAP_sf"/>
</dbReference>
<dbReference type="InterPro" id="IPR011049">
    <property type="entry name" value="Serralysin-like_metalloprot_C"/>
</dbReference>
<feature type="domain" description="SCP" evidence="4">
    <location>
        <begin position="23"/>
        <end position="134"/>
    </location>
</feature>
<dbReference type="SUPFAM" id="SSF51120">
    <property type="entry name" value="beta-Roll"/>
    <property type="match status" value="1"/>
</dbReference>
<evidence type="ECO:0000259" key="4">
    <source>
        <dbReference type="Pfam" id="PF00188"/>
    </source>
</evidence>
<comment type="caution">
    <text evidence="5">The sequence shown here is derived from an EMBL/GenBank/DDBJ whole genome shotgun (WGS) entry which is preliminary data.</text>
</comment>
<protein>
    <submittedName>
        <fullName evidence="5">Leukotoxin</fullName>
    </submittedName>
</protein>
<organism evidence="5 6">
    <name type="scientific">Microcoleus asticus IPMA8</name>
    <dbReference type="NCBI Taxonomy" id="2563858"/>
    <lineage>
        <taxon>Bacteria</taxon>
        <taxon>Bacillati</taxon>
        <taxon>Cyanobacteriota</taxon>
        <taxon>Cyanophyceae</taxon>
        <taxon>Oscillatoriophycideae</taxon>
        <taxon>Oscillatoriales</taxon>
        <taxon>Microcoleaceae</taxon>
        <taxon>Microcoleus</taxon>
        <taxon>Microcoleus asticus</taxon>
    </lineage>
</organism>
<evidence type="ECO:0000313" key="5">
    <source>
        <dbReference type="EMBL" id="NQE32421.1"/>
    </source>
</evidence>
<evidence type="ECO:0000256" key="3">
    <source>
        <dbReference type="SAM" id="MobiDB-lite"/>
    </source>
</evidence>
<dbReference type="RefSeq" id="WP_172184481.1">
    <property type="nucleotide sequence ID" value="NZ_CAWPPK010000001.1"/>
</dbReference>